<reference evidence="1 2" key="1">
    <citation type="submission" date="2018-07" db="EMBL/GenBank/DDBJ databases">
        <title>a novel species of Sphingomonas isolated from the rhizosphere soil of Araceae plant.</title>
        <authorList>
            <person name="Zhiyong W."/>
            <person name="Qinglan Z."/>
            <person name="Zhiwei F."/>
            <person name="Ding X."/>
            <person name="Gejiao W."/>
            <person name="Shixue Z."/>
        </authorList>
    </citation>
    <scope>NUCLEOTIDE SEQUENCE [LARGE SCALE GENOMIC DNA]</scope>
    <source>
        <strain evidence="1 2">WZY 27</strain>
    </source>
</reference>
<sequence length="104" mass="11061">MDISNLTPAQIEEARAIAAAAMEQERAQAEAARLALLAPVTGLVNSPSFRRVYADLATLRSTYSDNGNFSVHLNALHEIMPRLAQAANIGTIGSPDPEEAGDDE</sequence>
<name>A0A369VXE2_9SPHN</name>
<dbReference type="Proteomes" id="UP000253918">
    <property type="component" value="Unassembled WGS sequence"/>
</dbReference>
<dbReference type="AlphaFoldDB" id="A0A369VXE2"/>
<comment type="caution">
    <text evidence="1">The sequence shown here is derived from an EMBL/GenBank/DDBJ whole genome shotgun (WGS) entry which is preliminary data.</text>
</comment>
<evidence type="ECO:0000313" key="1">
    <source>
        <dbReference type="EMBL" id="RDE06803.1"/>
    </source>
</evidence>
<dbReference type="EMBL" id="QQNB01000001">
    <property type="protein sequence ID" value="RDE06803.1"/>
    <property type="molecule type" value="Genomic_DNA"/>
</dbReference>
<accession>A0A369VXE2</accession>
<protein>
    <submittedName>
        <fullName evidence="1">Uncharacterized protein</fullName>
    </submittedName>
</protein>
<gene>
    <name evidence="1" type="ORF">DVW87_03720</name>
</gene>
<evidence type="ECO:0000313" key="2">
    <source>
        <dbReference type="Proteomes" id="UP000253918"/>
    </source>
</evidence>
<proteinExistence type="predicted"/>
<keyword evidence="2" id="KW-1185">Reference proteome</keyword>
<organism evidence="1 2">
    <name type="scientific">Sphingomonas aracearum</name>
    <dbReference type="NCBI Taxonomy" id="2283317"/>
    <lineage>
        <taxon>Bacteria</taxon>
        <taxon>Pseudomonadati</taxon>
        <taxon>Pseudomonadota</taxon>
        <taxon>Alphaproteobacteria</taxon>
        <taxon>Sphingomonadales</taxon>
        <taxon>Sphingomonadaceae</taxon>
        <taxon>Sphingomonas</taxon>
    </lineage>
</organism>